<dbReference type="PROSITE" id="PS50297">
    <property type="entry name" value="ANK_REP_REGION"/>
    <property type="match status" value="1"/>
</dbReference>
<sequence length="632" mass="68528">MVQRRPLRRQDYTVGLICALDTELAAVQEMLDEEHEDLEQDGHDNNLYSLGRIGDHNVVIVCLPSGLMGNNPAATVATQMRSTFRSVRFCMMVGVGGGVPSGEADIRLGDVVVSQPHQGYGGVIQYDFGKATPNGFRRTGFLNSSPPVLLGAVNKVRANHLRGRGRISEHLARLDSLPHFRREAAGPDILFDAAYNHQGGPSCRLCKLDRRVDRPPRGHDNPVVHYGTIASANQVMRDAAQRDMISAEFGNVLCFEMEAAGLMIGFPCLVVRGICDYSDSHKNDRWQAYAAGAAAAYAKEVLLVIPRAEVAHSTPTSMNVESSVNPPPPLRTDPRSSTQGFSPRYPPDTTNRHLTPGTPPDLCSGEFFASPESLCRAIQRDDLERVQVLLASCVDSAEMLLAPVVATGEPWYVSRWREYWGIPSLERRTTALHCAVEAAGNHSLAILRALLSALPWRLIDAVGYVSLVDSINASERARGKIMLAPDSVGGHMQTCTPLAWAAILGNAMAIRMLKDARADLNSRANWLRVTPLMAHCFLTVAPSAGDATGSLLGGGAFLDLQDDLGNTALHLALFARNSDIAMALLDAGASVVLPNLNGFRQCDIARTIDGIPQQVQLAIRSRTPLFARSFGY</sequence>
<evidence type="ECO:0000313" key="4">
    <source>
        <dbReference type="EMBL" id="KAI6783325.1"/>
    </source>
</evidence>
<dbReference type="GO" id="GO:0009116">
    <property type="term" value="P:nucleoside metabolic process"/>
    <property type="evidence" value="ECO:0007669"/>
    <property type="project" value="InterPro"/>
</dbReference>
<name>A0A9P9Y4R5_9HYPO</name>
<accession>A0A9P9Y4R5</accession>
<dbReference type="AlphaFoldDB" id="A0A9P9Y4R5"/>
<keyword evidence="5" id="KW-1185">Reference proteome</keyword>
<dbReference type="GO" id="GO:0003824">
    <property type="term" value="F:catalytic activity"/>
    <property type="evidence" value="ECO:0007669"/>
    <property type="project" value="InterPro"/>
</dbReference>
<dbReference type="RefSeq" id="XP_051364181.1">
    <property type="nucleotide sequence ID" value="XM_051504260.1"/>
</dbReference>
<evidence type="ECO:0000256" key="1">
    <source>
        <dbReference type="PROSITE-ProRule" id="PRU00023"/>
    </source>
</evidence>
<evidence type="ECO:0000259" key="3">
    <source>
        <dbReference type="Pfam" id="PF01048"/>
    </source>
</evidence>
<dbReference type="InterPro" id="IPR053137">
    <property type="entry name" value="NLR-like"/>
</dbReference>
<dbReference type="PANTHER" id="PTHR46082:SF11">
    <property type="entry name" value="AAA+ ATPASE DOMAIN-CONTAINING PROTEIN-RELATED"/>
    <property type="match status" value="1"/>
</dbReference>
<dbReference type="Pfam" id="PF01048">
    <property type="entry name" value="PNP_UDP_1"/>
    <property type="match status" value="1"/>
</dbReference>
<proteinExistence type="predicted"/>
<dbReference type="SUPFAM" id="SSF53167">
    <property type="entry name" value="Purine and uridine phosphorylases"/>
    <property type="match status" value="1"/>
</dbReference>
<dbReference type="Gene3D" id="1.25.40.20">
    <property type="entry name" value="Ankyrin repeat-containing domain"/>
    <property type="match status" value="2"/>
</dbReference>
<dbReference type="OrthoDB" id="1577640at2759"/>
<keyword evidence="1" id="KW-0040">ANK repeat</keyword>
<dbReference type="SMART" id="SM00248">
    <property type="entry name" value="ANK"/>
    <property type="match status" value="3"/>
</dbReference>
<dbReference type="InterPro" id="IPR035994">
    <property type="entry name" value="Nucleoside_phosphorylase_sf"/>
</dbReference>
<feature type="region of interest" description="Disordered" evidence="2">
    <location>
        <begin position="314"/>
        <end position="357"/>
    </location>
</feature>
<feature type="repeat" description="ANK" evidence="1">
    <location>
        <begin position="564"/>
        <end position="596"/>
    </location>
</feature>
<feature type="domain" description="Nucleoside phosphorylase" evidence="3">
    <location>
        <begin position="13"/>
        <end position="290"/>
    </location>
</feature>
<organism evidence="4 5">
    <name type="scientific">Emericellopsis cladophorae</name>
    <dbReference type="NCBI Taxonomy" id="2686198"/>
    <lineage>
        <taxon>Eukaryota</taxon>
        <taxon>Fungi</taxon>
        <taxon>Dikarya</taxon>
        <taxon>Ascomycota</taxon>
        <taxon>Pezizomycotina</taxon>
        <taxon>Sordariomycetes</taxon>
        <taxon>Hypocreomycetidae</taxon>
        <taxon>Hypocreales</taxon>
        <taxon>Bionectriaceae</taxon>
        <taxon>Emericellopsis</taxon>
    </lineage>
</organism>
<gene>
    <name evidence="4" type="ORF">J7T54_004352</name>
</gene>
<dbReference type="PANTHER" id="PTHR46082">
    <property type="entry name" value="ATP/GTP-BINDING PROTEIN-RELATED"/>
    <property type="match status" value="1"/>
</dbReference>
<dbReference type="SUPFAM" id="SSF48403">
    <property type="entry name" value="Ankyrin repeat"/>
    <property type="match status" value="1"/>
</dbReference>
<dbReference type="InterPro" id="IPR000845">
    <property type="entry name" value="Nucleoside_phosphorylase_d"/>
</dbReference>
<comment type="caution">
    <text evidence="4">The sequence shown here is derived from an EMBL/GenBank/DDBJ whole genome shotgun (WGS) entry which is preliminary data.</text>
</comment>
<dbReference type="PROSITE" id="PS50088">
    <property type="entry name" value="ANK_REPEAT"/>
    <property type="match status" value="1"/>
</dbReference>
<dbReference type="Gene3D" id="3.40.50.1580">
    <property type="entry name" value="Nucleoside phosphorylase domain"/>
    <property type="match status" value="1"/>
</dbReference>
<dbReference type="GeneID" id="75830840"/>
<evidence type="ECO:0000256" key="2">
    <source>
        <dbReference type="SAM" id="MobiDB-lite"/>
    </source>
</evidence>
<reference evidence="4" key="2">
    <citation type="submission" date="2022-07" db="EMBL/GenBank/DDBJ databases">
        <authorList>
            <person name="Goncalves M.F.M."/>
            <person name="Hilario S."/>
            <person name="Van De Peer Y."/>
            <person name="Esteves A.C."/>
            <person name="Alves A."/>
        </authorList>
    </citation>
    <scope>NUCLEOTIDE SEQUENCE</scope>
    <source>
        <strain evidence="4">MUM 19.33</strain>
    </source>
</reference>
<reference evidence="4" key="1">
    <citation type="journal article" date="2021" name="J Fungi (Basel)">
        <title>Genomic and Metabolomic Analyses of the Marine Fungus Emericellopsis cladophorae: Insights into Saltwater Adaptability Mechanisms and Its Biosynthetic Potential.</title>
        <authorList>
            <person name="Goncalves M.F.M."/>
            <person name="Hilario S."/>
            <person name="Van de Peer Y."/>
            <person name="Esteves A.C."/>
            <person name="Alves A."/>
        </authorList>
    </citation>
    <scope>NUCLEOTIDE SEQUENCE</scope>
    <source>
        <strain evidence="4">MUM 19.33</strain>
    </source>
</reference>
<feature type="compositionally biased region" description="Polar residues" evidence="2">
    <location>
        <begin position="314"/>
        <end position="324"/>
    </location>
</feature>
<dbReference type="Proteomes" id="UP001055219">
    <property type="component" value="Unassembled WGS sequence"/>
</dbReference>
<dbReference type="InterPro" id="IPR036770">
    <property type="entry name" value="Ankyrin_rpt-contain_sf"/>
</dbReference>
<dbReference type="Pfam" id="PF00023">
    <property type="entry name" value="Ank"/>
    <property type="match status" value="1"/>
</dbReference>
<evidence type="ECO:0000313" key="5">
    <source>
        <dbReference type="Proteomes" id="UP001055219"/>
    </source>
</evidence>
<dbReference type="InterPro" id="IPR002110">
    <property type="entry name" value="Ankyrin_rpt"/>
</dbReference>
<dbReference type="EMBL" id="JAGIXG020000008">
    <property type="protein sequence ID" value="KAI6783325.1"/>
    <property type="molecule type" value="Genomic_DNA"/>
</dbReference>
<protein>
    <submittedName>
        <fullName evidence="4">Nucleoside phosphorylase domain-containing protein</fullName>
    </submittedName>
</protein>